<keyword evidence="1" id="KW-0808">Transferase</keyword>
<feature type="compositionally biased region" description="Low complexity" evidence="5">
    <location>
        <begin position="315"/>
        <end position="325"/>
    </location>
</feature>
<dbReference type="Pfam" id="PF00069">
    <property type="entry name" value="Pkinase"/>
    <property type="match status" value="1"/>
</dbReference>
<evidence type="ECO:0000256" key="2">
    <source>
        <dbReference type="ARBA" id="ARBA00022741"/>
    </source>
</evidence>
<accession>A0A2W5TEN6</accession>
<sequence>MTQAFGNYQLVKKLATGGMAEVWLAKQTGIEGFNRHVVVKRILPHLAEDPEFVQMFLNEAKIASRFNHPNIAQIYDLGEKDGQYFIAMEFIHGEDLGRVMRRAWSTGQWVARHIALRIVADSCQGLYYAHTRNDEMGRPLRVVHRDISPQNILISFDGAVKVVDFGIAKASDQVSMTKSGAIKGKFAYMAPEQAAGKPLDARSDVFALGLVLYELVTGVRPLKRDSELATLQAALECKIDPPSAVAEVPAELDEIVMRALAKAPDDRYTDAREFQRSLEQFLLHSKELSTSAEVSELMAALFADRLGEEARLGAPNPSTESSTSNPIPPSYSAAPESVTQPPPRPASRPPPPPPPPSSNRDHVRASPSLTLDEDALAEELPVEEDENGVELRGGYELPAGTVVPSRRYSNGPTRRPEATMAARPSRPEVRSDMTAEELPPARQPAKRRNTGMASAVSDEELEPRRRPTGQLKRRPSTAAMPEAPPRRSRPNVPVSDDMAQRPSADGISKLVDVKELKARQASRLKALIAVLVLIGMLGVLFVYRDQLGQLLKTSSLAEDGVPLRLTVLTNPPTEVTIEPGPNARGRRPLELGRTPIEATSGAFAGDTVVLLNRDRGLRWEETLNYGEPNSVQKIDKVFKESAVRFKVKPNLKDASIWRGPIKIGQANVGLLLYPGVHKLEVHSDALEAPFEFDVTFTEGAANIDWPVDVTPNLKKK</sequence>
<dbReference type="AlphaFoldDB" id="A0A2W5TEN6"/>
<gene>
    <name evidence="8" type="ORF">DI536_11765</name>
</gene>
<keyword evidence="6" id="KW-0472">Membrane</keyword>
<feature type="region of interest" description="Disordered" evidence="5">
    <location>
        <begin position="311"/>
        <end position="364"/>
    </location>
</feature>
<dbReference type="Gene3D" id="1.10.510.10">
    <property type="entry name" value="Transferase(Phosphotransferase) domain 1"/>
    <property type="match status" value="1"/>
</dbReference>
<dbReference type="InterPro" id="IPR000719">
    <property type="entry name" value="Prot_kinase_dom"/>
</dbReference>
<feature type="domain" description="Protein kinase" evidence="7">
    <location>
        <begin position="8"/>
        <end position="282"/>
    </location>
</feature>
<organism evidence="8 9">
    <name type="scientific">Archangium gephyra</name>
    <dbReference type="NCBI Taxonomy" id="48"/>
    <lineage>
        <taxon>Bacteria</taxon>
        <taxon>Pseudomonadati</taxon>
        <taxon>Myxococcota</taxon>
        <taxon>Myxococcia</taxon>
        <taxon>Myxococcales</taxon>
        <taxon>Cystobacterineae</taxon>
        <taxon>Archangiaceae</taxon>
        <taxon>Archangium</taxon>
    </lineage>
</organism>
<keyword evidence="3 8" id="KW-0418">Kinase</keyword>
<comment type="caution">
    <text evidence="8">The sequence shown here is derived from an EMBL/GenBank/DDBJ whole genome shotgun (WGS) entry which is preliminary data.</text>
</comment>
<dbReference type="PROSITE" id="PS50011">
    <property type="entry name" value="PROTEIN_KINASE_DOM"/>
    <property type="match status" value="1"/>
</dbReference>
<dbReference type="Gene3D" id="3.30.200.20">
    <property type="entry name" value="Phosphorylase Kinase, domain 1"/>
    <property type="match status" value="1"/>
</dbReference>
<dbReference type="PROSITE" id="PS00109">
    <property type="entry name" value="PROTEIN_KINASE_TYR"/>
    <property type="match status" value="1"/>
</dbReference>
<evidence type="ECO:0000256" key="6">
    <source>
        <dbReference type="SAM" id="Phobius"/>
    </source>
</evidence>
<evidence type="ECO:0000313" key="9">
    <source>
        <dbReference type="Proteomes" id="UP000249061"/>
    </source>
</evidence>
<keyword evidence="6" id="KW-0812">Transmembrane</keyword>
<proteinExistence type="predicted"/>
<keyword evidence="6" id="KW-1133">Transmembrane helix</keyword>
<evidence type="ECO:0000256" key="3">
    <source>
        <dbReference type="ARBA" id="ARBA00022777"/>
    </source>
</evidence>
<feature type="transmembrane region" description="Helical" evidence="6">
    <location>
        <begin position="524"/>
        <end position="543"/>
    </location>
</feature>
<dbReference type="EMBL" id="QFQP01000008">
    <property type="protein sequence ID" value="PZR13990.1"/>
    <property type="molecule type" value="Genomic_DNA"/>
</dbReference>
<evidence type="ECO:0000313" key="8">
    <source>
        <dbReference type="EMBL" id="PZR13990.1"/>
    </source>
</evidence>
<dbReference type="CDD" id="cd14014">
    <property type="entry name" value="STKc_PknB_like"/>
    <property type="match status" value="1"/>
</dbReference>
<dbReference type="InterPro" id="IPR008266">
    <property type="entry name" value="Tyr_kinase_AS"/>
</dbReference>
<evidence type="ECO:0000256" key="1">
    <source>
        <dbReference type="ARBA" id="ARBA00022679"/>
    </source>
</evidence>
<keyword evidence="2" id="KW-0547">Nucleotide-binding</keyword>
<keyword evidence="8" id="KW-0723">Serine/threonine-protein kinase</keyword>
<keyword evidence="4" id="KW-0067">ATP-binding</keyword>
<dbReference type="InterPro" id="IPR011009">
    <property type="entry name" value="Kinase-like_dom_sf"/>
</dbReference>
<dbReference type="GO" id="GO:0005524">
    <property type="term" value="F:ATP binding"/>
    <property type="evidence" value="ECO:0007669"/>
    <property type="project" value="UniProtKB-KW"/>
</dbReference>
<name>A0A2W5TEN6_9BACT</name>
<evidence type="ECO:0000256" key="4">
    <source>
        <dbReference type="ARBA" id="ARBA00022840"/>
    </source>
</evidence>
<evidence type="ECO:0000256" key="5">
    <source>
        <dbReference type="SAM" id="MobiDB-lite"/>
    </source>
</evidence>
<feature type="region of interest" description="Disordered" evidence="5">
    <location>
        <begin position="400"/>
        <end position="501"/>
    </location>
</feature>
<protein>
    <submittedName>
        <fullName evidence="8">Serine/threonine protein kinase</fullName>
    </submittedName>
</protein>
<dbReference type="SUPFAM" id="SSF56112">
    <property type="entry name" value="Protein kinase-like (PK-like)"/>
    <property type="match status" value="1"/>
</dbReference>
<evidence type="ECO:0000259" key="7">
    <source>
        <dbReference type="PROSITE" id="PS50011"/>
    </source>
</evidence>
<dbReference type="PANTHER" id="PTHR43289:SF6">
    <property type="entry name" value="SERINE_THREONINE-PROTEIN KINASE NEKL-3"/>
    <property type="match status" value="1"/>
</dbReference>
<feature type="compositionally biased region" description="Pro residues" evidence="5">
    <location>
        <begin position="340"/>
        <end position="357"/>
    </location>
</feature>
<dbReference type="GO" id="GO:0004674">
    <property type="term" value="F:protein serine/threonine kinase activity"/>
    <property type="evidence" value="ECO:0007669"/>
    <property type="project" value="UniProtKB-KW"/>
</dbReference>
<dbReference type="PANTHER" id="PTHR43289">
    <property type="entry name" value="MITOGEN-ACTIVATED PROTEIN KINASE KINASE KINASE 20-RELATED"/>
    <property type="match status" value="1"/>
</dbReference>
<reference evidence="8 9" key="1">
    <citation type="submission" date="2017-08" db="EMBL/GenBank/DDBJ databases">
        <title>Infants hospitalized years apart are colonized by the same room-sourced microbial strains.</title>
        <authorList>
            <person name="Brooks B."/>
            <person name="Olm M.R."/>
            <person name="Firek B.A."/>
            <person name="Baker R."/>
            <person name="Thomas B.C."/>
            <person name="Morowitz M.J."/>
            <person name="Banfield J.F."/>
        </authorList>
    </citation>
    <scope>NUCLEOTIDE SEQUENCE [LARGE SCALE GENOMIC DNA]</scope>
    <source>
        <strain evidence="8">S2_003_000_R2_14</strain>
    </source>
</reference>
<dbReference type="Proteomes" id="UP000249061">
    <property type="component" value="Unassembled WGS sequence"/>
</dbReference>